<gene>
    <name evidence="1" type="ORF">JAO74_02510</name>
</gene>
<dbReference type="RefSeq" id="WP_199034682.1">
    <property type="nucleotide sequence ID" value="NZ_JAELXS010000001.1"/>
</dbReference>
<keyword evidence="2" id="KW-1185">Reference proteome</keyword>
<name>A0ABS0XKV6_9SPHN</name>
<dbReference type="EMBL" id="JAELXS010000001">
    <property type="protein sequence ID" value="MBJ6120659.1"/>
    <property type="molecule type" value="Genomic_DNA"/>
</dbReference>
<proteinExistence type="predicted"/>
<sequence>MSWSTSLVIERDGGEQFVRRPRDYDAIGGALRNAYTAADLPADMIELLRRMDGPASRHH</sequence>
<protein>
    <recommendedName>
        <fullName evidence="3">Anti-sigma factor NepR domain-containing protein</fullName>
    </recommendedName>
</protein>
<evidence type="ECO:0000313" key="1">
    <source>
        <dbReference type="EMBL" id="MBJ6120659.1"/>
    </source>
</evidence>
<evidence type="ECO:0008006" key="3">
    <source>
        <dbReference type="Google" id="ProtNLM"/>
    </source>
</evidence>
<comment type="caution">
    <text evidence="1">The sequence shown here is derived from an EMBL/GenBank/DDBJ whole genome shotgun (WGS) entry which is preliminary data.</text>
</comment>
<organism evidence="1 2">
    <name type="scientific">Sphingomonas mollis</name>
    <dbReference type="NCBI Taxonomy" id="2795726"/>
    <lineage>
        <taxon>Bacteria</taxon>
        <taxon>Pseudomonadati</taxon>
        <taxon>Pseudomonadota</taxon>
        <taxon>Alphaproteobacteria</taxon>
        <taxon>Sphingomonadales</taxon>
        <taxon>Sphingomonadaceae</taxon>
        <taxon>Sphingomonas</taxon>
    </lineage>
</organism>
<dbReference type="Proteomes" id="UP000640426">
    <property type="component" value="Unassembled WGS sequence"/>
</dbReference>
<evidence type="ECO:0000313" key="2">
    <source>
        <dbReference type="Proteomes" id="UP000640426"/>
    </source>
</evidence>
<accession>A0ABS0XKV6</accession>
<reference evidence="2" key="1">
    <citation type="submission" date="2020-12" db="EMBL/GenBank/DDBJ databases">
        <title>Hymenobacter sp.</title>
        <authorList>
            <person name="Kim M.K."/>
        </authorList>
    </citation>
    <scope>NUCLEOTIDE SEQUENCE [LARGE SCALE GENOMIC DNA]</scope>
    <source>
        <strain evidence="2">BT553</strain>
    </source>
</reference>